<keyword evidence="2 3" id="KW-0808">Transferase</keyword>
<sequence length="110" mass="13175">MFDLFCKGASLYGPFWNHVLDYWKQSIEIPNKTLFLIYQEIKKEPKIHLKRLAEFMECPFSIEEETSRVVDEILKMYSFENLSNLEVNTNGKFLTREAYTFFFRRGEIGD</sequence>
<name>A0AAF0U2A1_SOLVR</name>
<reference evidence="5" key="1">
    <citation type="submission" date="2023-08" db="EMBL/GenBank/DDBJ databases">
        <title>A de novo genome assembly of Solanum verrucosum Schlechtendal, a Mexican diploid species geographically isolated from the other diploid A-genome species in potato relatives.</title>
        <authorList>
            <person name="Hosaka K."/>
        </authorList>
    </citation>
    <scope>NUCLEOTIDE SEQUENCE</scope>
    <source>
        <tissue evidence="5">Young leaves</tissue>
    </source>
</reference>
<accession>A0AAF0U2A1</accession>
<feature type="domain" description="Sulfotransferase" evidence="4">
    <location>
        <begin position="1"/>
        <end position="110"/>
    </location>
</feature>
<protein>
    <recommendedName>
        <fullName evidence="3">Sulfotransferase</fullName>
        <ecNumber evidence="3">2.8.2.-</ecNumber>
    </recommendedName>
</protein>
<organism evidence="5 6">
    <name type="scientific">Solanum verrucosum</name>
    <dbReference type="NCBI Taxonomy" id="315347"/>
    <lineage>
        <taxon>Eukaryota</taxon>
        <taxon>Viridiplantae</taxon>
        <taxon>Streptophyta</taxon>
        <taxon>Embryophyta</taxon>
        <taxon>Tracheophyta</taxon>
        <taxon>Spermatophyta</taxon>
        <taxon>Magnoliopsida</taxon>
        <taxon>eudicotyledons</taxon>
        <taxon>Gunneridae</taxon>
        <taxon>Pentapetalae</taxon>
        <taxon>asterids</taxon>
        <taxon>lamiids</taxon>
        <taxon>Solanales</taxon>
        <taxon>Solanaceae</taxon>
        <taxon>Solanoideae</taxon>
        <taxon>Solaneae</taxon>
        <taxon>Solanum</taxon>
    </lineage>
</organism>
<keyword evidence="6" id="KW-1185">Reference proteome</keyword>
<dbReference type="PANTHER" id="PTHR11783">
    <property type="entry name" value="SULFOTRANSFERASE SULT"/>
    <property type="match status" value="1"/>
</dbReference>
<evidence type="ECO:0000259" key="4">
    <source>
        <dbReference type="Pfam" id="PF00685"/>
    </source>
</evidence>
<dbReference type="Pfam" id="PF00685">
    <property type="entry name" value="Sulfotransfer_1"/>
    <property type="match status" value="1"/>
</dbReference>
<dbReference type="Gene3D" id="3.40.50.300">
    <property type="entry name" value="P-loop containing nucleotide triphosphate hydrolases"/>
    <property type="match status" value="1"/>
</dbReference>
<dbReference type="InterPro" id="IPR027417">
    <property type="entry name" value="P-loop_NTPase"/>
</dbReference>
<dbReference type="EC" id="2.8.2.-" evidence="3"/>
<evidence type="ECO:0000313" key="6">
    <source>
        <dbReference type="Proteomes" id="UP001234989"/>
    </source>
</evidence>
<evidence type="ECO:0000256" key="2">
    <source>
        <dbReference type="ARBA" id="ARBA00022679"/>
    </source>
</evidence>
<dbReference type="InterPro" id="IPR000863">
    <property type="entry name" value="Sulfotransferase_dom"/>
</dbReference>
<gene>
    <name evidence="5" type="ORF">MTR67_031311</name>
</gene>
<dbReference type="GO" id="GO:0008146">
    <property type="term" value="F:sulfotransferase activity"/>
    <property type="evidence" value="ECO:0007669"/>
    <property type="project" value="InterPro"/>
</dbReference>
<comment type="similarity">
    <text evidence="1 3">Belongs to the sulfotransferase 1 family.</text>
</comment>
<evidence type="ECO:0000313" key="5">
    <source>
        <dbReference type="EMBL" id="WMV37926.1"/>
    </source>
</evidence>
<proteinExistence type="inferred from homology"/>
<dbReference type="SUPFAM" id="SSF52540">
    <property type="entry name" value="P-loop containing nucleoside triphosphate hydrolases"/>
    <property type="match status" value="1"/>
</dbReference>
<dbReference type="AlphaFoldDB" id="A0AAF0U2A1"/>
<dbReference type="EMBL" id="CP133618">
    <property type="protein sequence ID" value="WMV37926.1"/>
    <property type="molecule type" value="Genomic_DNA"/>
</dbReference>
<evidence type="ECO:0000256" key="1">
    <source>
        <dbReference type="ARBA" id="ARBA00005771"/>
    </source>
</evidence>
<dbReference type="Proteomes" id="UP001234989">
    <property type="component" value="Chromosome 7"/>
</dbReference>
<evidence type="ECO:0000256" key="3">
    <source>
        <dbReference type="RuleBase" id="RU361155"/>
    </source>
</evidence>